<dbReference type="EMBL" id="SIDB01000007">
    <property type="protein sequence ID" value="KAI3430715.1"/>
    <property type="molecule type" value="Genomic_DNA"/>
</dbReference>
<dbReference type="Pfam" id="PF13472">
    <property type="entry name" value="Lipase_GDSL_2"/>
    <property type="match status" value="1"/>
</dbReference>
<feature type="domain" description="SGNH hydrolase-type esterase" evidence="2">
    <location>
        <begin position="94"/>
        <end position="282"/>
    </location>
</feature>
<dbReference type="OrthoDB" id="505607at2759"/>
<comment type="caution">
    <text evidence="3">The sequence shown here is derived from an EMBL/GenBank/DDBJ whole genome shotgun (WGS) entry which is preliminary data.</text>
</comment>
<sequence length="293" mass="31283">MAALPTLCLFLAVLRCISSTSCALSDADDALHRRSAAAARHLTAEVLSAQDAALLRHLQPASRSSLPGWLDLHEQLADEVTAAAADGQGADLLVYGDSIMEAYRGTIVGEPADMFTASKAAWAQRATAQRALLLGISGDQAMHLLWRLQNGEGPSKLKPKAITLMIGTNDAFHLTRVLPDTQEAGHVTAAAVMQCIRELQRQAPLARIVVLGLLPLQPPHMRRLPFGAAVAVANKEVQDAVQRQASDKLVFKDCGTPFVDAIGEVRLDLMPDGVHPEAAGARMLLKCLLDATQ</sequence>
<evidence type="ECO:0000259" key="2">
    <source>
        <dbReference type="Pfam" id="PF13472"/>
    </source>
</evidence>
<protein>
    <recommendedName>
        <fullName evidence="2">SGNH hydrolase-type esterase domain-containing protein</fullName>
    </recommendedName>
</protein>
<dbReference type="SUPFAM" id="SSF52266">
    <property type="entry name" value="SGNH hydrolase"/>
    <property type="match status" value="1"/>
</dbReference>
<name>A0A9D4TP10_CHLVU</name>
<dbReference type="InterPro" id="IPR036514">
    <property type="entry name" value="SGNH_hydro_sf"/>
</dbReference>
<dbReference type="AlphaFoldDB" id="A0A9D4TP10"/>
<proteinExistence type="predicted"/>
<feature type="chain" id="PRO_5038503800" description="SGNH hydrolase-type esterase domain-containing protein" evidence="1">
    <location>
        <begin position="24"/>
        <end position="293"/>
    </location>
</feature>
<dbReference type="InterPro" id="IPR051532">
    <property type="entry name" value="Ester_Hydrolysis_Enzymes"/>
</dbReference>
<keyword evidence="4" id="KW-1185">Reference proteome</keyword>
<feature type="signal peptide" evidence="1">
    <location>
        <begin position="1"/>
        <end position="23"/>
    </location>
</feature>
<reference evidence="3" key="2">
    <citation type="submission" date="2020-11" db="EMBL/GenBank/DDBJ databases">
        <authorList>
            <person name="Cecchin M."/>
            <person name="Marcolungo L."/>
            <person name="Rossato M."/>
            <person name="Girolomoni L."/>
            <person name="Cosentino E."/>
            <person name="Cuine S."/>
            <person name="Li-Beisson Y."/>
            <person name="Delledonne M."/>
            <person name="Ballottari M."/>
        </authorList>
    </citation>
    <scope>NUCLEOTIDE SEQUENCE</scope>
    <source>
        <strain evidence="3">211/11P</strain>
        <tissue evidence="3">Whole cell</tissue>
    </source>
</reference>
<accession>A0A9D4TP10</accession>
<keyword evidence="1" id="KW-0732">Signal</keyword>
<dbReference type="Gene3D" id="3.40.50.1110">
    <property type="entry name" value="SGNH hydrolase"/>
    <property type="match status" value="1"/>
</dbReference>
<evidence type="ECO:0000313" key="3">
    <source>
        <dbReference type="EMBL" id="KAI3430715.1"/>
    </source>
</evidence>
<evidence type="ECO:0000313" key="4">
    <source>
        <dbReference type="Proteomes" id="UP001055712"/>
    </source>
</evidence>
<dbReference type="InterPro" id="IPR013830">
    <property type="entry name" value="SGNH_hydro"/>
</dbReference>
<dbReference type="PANTHER" id="PTHR30383">
    <property type="entry name" value="THIOESTERASE 1/PROTEASE 1/LYSOPHOSPHOLIPASE L1"/>
    <property type="match status" value="1"/>
</dbReference>
<reference evidence="3" key="1">
    <citation type="journal article" date="2019" name="Plant J.">
        <title>Chlorella vulgaris genome assembly and annotation reveals the molecular basis for metabolic acclimation to high light conditions.</title>
        <authorList>
            <person name="Cecchin M."/>
            <person name="Marcolungo L."/>
            <person name="Rossato M."/>
            <person name="Girolomoni L."/>
            <person name="Cosentino E."/>
            <person name="Cuine S."/>
            <person name="Li-Beisson Y."/>
            <person name="Delledonne M."/>
            <person name="Ballottari M."/>
        </authorList>
    </citation>
    <scope>NUCLEOTIDE SEQUENCE</scope>
    <source>
        <strain evidence="3">211/11P</strain>
    </source>
</reference>
<gene>
    <name evidence="3" type="ORF">D9Q98_005302</name>
</gene>
<dbReference type="PANTHER" id="PTHR30383:SF5">
    <property type="entry name" value="SGNH HYDROLASE-TYPE ESTERASE DOMAIN-CONTAINING PROTEIN"/>
    <property type="match status" value="1"/>
</dbReference>
<organism evidence="3 4">
    <name type="scientific">Chlorella vulgaris</name>
    <name type="common">Green alga</name>
    <dbReference type="NCBI Taxonomy" id="3077"/>
    <lineage>
        <taxon>Eukaryota</taxon>
        <taxon>Viridiplantae</taxon>
        <taxon>Chlorophyta</taxon>
        <taxon>core chlorophytes</taxon>
        <taxon>Trebouxiophyceae</taxon>
        <taxon>Chlorellales</taxon>
        <taxon>Chlorellaceae</taxon>
        <taxon>Chlorella clade</taxon>
        <taxon>Chlorella</taxon>
    </lineage>
</organism>
<dbReference type="Proteomes" id="UP001055712">
    <property type="component" value="Unassembled WGS sequence"/>
</dbReference>
<dbReference type="GO" id="GO:0004622">
    <property type="term" value="F:phosphatidylcholine lysophospholipase activity"/>
    <property type="evidence" value="ECO:0007669"/>
    <property type="project" value="TreeGrafter"/>
</dbReference>
<evidence type="ECO:0000256" key="1">
    <source>
        <dbReference type="SAM" id="SignalP"/>
    </source>
</evidence>